<comment type="caution">
    <text evidence="1">The sequence shown here is derived from an EMBL/GenBank/DDBJ whole genome shotgun (WGS) entry which is preliminary data.</text>
</comment>
<gene>
    <name evidence="1" type="ORF">NQ314_016123</name>
</gene>
<dbReference type="Proteomes" id="UP001162156">
    <property type="component" value="Unassembled WGS sequence"/>
</dbReference>
<accession>A0AAV8WX03</accession>
<keyword evidence="2" id="KW-1185">Reference proteome</keyword>
<dbReference type="AlphaFoldDB" id="A0AAV8WX03"/>
<reference evidence="1" key="1">
    <citation type="journal article" date="2023" name="Insect Mol. Biol.">
        <title>Genome sequencing provides insights into the evolution of gene families encoding plant cell wall-degrading enzymes in longhorned beetles.</title>
        <authorList>
            <person name="Shin N.R."/>
            <person name="Okamura Y."/>
            <person name="Kirsch R."/>
            <person name="Pauchet Y."/>
        </authorList>
    </citation>
    <scope>NUCLEOTIDE SEQUENCE</scope>
    <source>
        <strain evidence="1">RBIC_L_NR</strain>
    </source>
</reference>
<sequence length="99" mass="11253">MPFYLRSKDTTALILVNVIPLRDGVWKRRFAYLSLGLRTDLQAMTLPIIIATTAVLHNIAMLRNDVEDFDVDINVDADVNNIFVGENNSVRTAVINFFR</sequence>
<evidence type="ECO:0000313" key="2">
    <source>
        <dbReference type="Proteomes" id="UP001162156"/>
    </source>
</evidence>
<evidence type="ECO:0008006" key="3">
    <source>
        <dbReference type="Google" id="ProtNLM"/>
    </source>
</evidence>
<dbReference type="EMBL" id="JANEYF010004485">
    <property type="protein sequence ID" value="KAJ8931018.1"/>
    <property type="molecule type" value="Genomic_DNA"/>
</dbReference>
<proteinExistence type="predicted"/>
<name>A0AAV8WX03_9CUCU</name>
<organism evidence="1 2">
    <name type="scientific">Rhamnusium bicolor</name>
    <dbReference type="NCBI Taxonomy" id="1586634"/>
    <lineage>
        <taxon>Eukaryota</taxon>
        <taxon>Metazoa</taxon>
        <taxon>Ecdysozoa</taxon>
        <taxon>Arthropoda</taxon>
        <taxon>Hexapoda</taxon>
        <taxon>Insecta</taxon>
        <taxon>Pterygota</taxon>
        <taxon>Neoptera</taxon>
        <taxon>Endopterygota</taxon>
        <taxon>Coleoptera</taxon>
        <taxon>Polyphaga</taxon>
        <taxon>Cucujiformia</taxon>
        <taxon>Chrysomeloidea</taxon>
        <taxon>Cerambycidae</taxon>
        <taxon>Lepturinae</taxon>
        <taxon>Rhagiini</taxon>
        <taxon>Rhamnusium</taxon>
    </lineage>
</organism>
<protein>
    <recommendedName>
        <fullName evidence="3">DDE Tnp4 domain-containing protein</fullName>
    </recommendedName>
</protein>
<evidence type="ECO:0000313" key="1">
    <source>
        <dbReference type="EMBL" id="KAJ8931018.1"/>
    </source>
</evidence>